<sequence>MDIAFGAPSYEYQPQMDITLDSPSIQMIETTEDEAPAPLKQLRGRSRSAGGVEVQSLTNLSTSVLQVSAGQTLPARVRKNRDSEGNYQKSGFCLEPVRDVR</sequence>
<feature type="non-terminal residue" evidence="1">
    <location>
        <position position="1"/>
    </location>
</feature>
<evidence type="ECO:0000313" key="2">
    <source>
        <dbReference type="Proteomes" id="UP001153269"/>
    </source>
</evidence>
<accession>A0A9N7Z188</accession>
<proteinExistence type="predicted"/>
<protein>
    <submittedName>
        <fullName evidence="1">Uncharacterized protein</fullName>
    </submittedName>
</protein>
<reference evidence="1" key="1">
    <citation type="submission" date="2020-03" db="EMBL/GenBank/DDBJ databases">
        <authorList>
            <person name="Weist P."/>
        </authorList>
    </citation>
    <scope>NUCLEOTIDE SEQUENCE</scope>
</reference>
<organism evidence="1 2">
    <name type="scientific">Pleuronectes platessa</name>
    <name type="common">European plaice</name>
    <dbReference type="NCBI Taxonomy" id="8262"/>
    <lineage>
        <taxon>Eukaryota</taxon>
        <taxon>Metazoa</taxon>
        <taxon>Chordata</taxon>
        <taxon>Craniata</taxon>
        <taxon>Vertebrata</taxon>
        <taxon>Euteleostomi</taxon>
        <taxon>Actinopterygii</taxon>
        <taxon>Neopterygii</taxon>
        <taxon>Teleostei</taxon>
        <taxon>Neoteleostei</taxon>
        <taxon>Acanthomorphata</taxon>
        <taxon>Carangaria</taxon>
        <taxon>Pleuronectiformes</taxon>
        <taxon>Pleuronectoidei</taxon>
        <taxon>Pleuronectidae</taxon>
        <taxon>Pleuronectes</taxon>
    </lineage>
</organism>
<dbReference type="EMBL" id="CADEAL010003818">
    <property type="protein sequence ID" value="CAB1445920.1"/>
    <property type="molecule type" value="Genomic_DNA"/>
</dbReference>
<gene>
    <name evidence="1" type="ORF">PLEPLA_LOCUS33664</name>
</gene>
<dbReference type="AlphaFoldDB" id="A0A9N7Z188"/>
<comment type="caution">
    <text evidence="1">The sequence shown here is derived from an EMBL/GenBank/DDBJ whole genome shotgun (WGS) entry which is preliminary data.</text>
</comment>
<keyword evidence="2" id="KW-1185">Reference proteome</keyword>
<evidence type="ECO:0000313" key="1">
    <source>
        <dbReference type="EMBL" id="CAB1445920.1"/>
    </source>
</evidence>
<name>A0A9N7Z188_PLEPL</name>
<dbReference type="Proteomes" id="UP001153269">
    <property type="component" value="Unassembled WGS sequence"/>
</dbReference>